<evidence type="ECO:0008006" key="3">
    <source>
        <dbReference type="Google" id="ProtNLM"/>
    </source>
</evidence>
<name>A0A4Y7JLH5_PAPSO</name>
<reference evidence="1 2" key="1">
    <citation type="journal article" date="2018" name="Science">
        <title>The opium poppy genome and morphinan production.</title>
        <authorList>
            <person name="Guo L."/>
            <person name="Winzer T."/>
            <person name="Yang X."/>
            <person name="Li Y."/>
            <person name="Ning Z."/>
            <person name="He Z."/>
            <person name="Teodor R."/>
            <person name="Lu Y."/>
            <person name="Bowser T.A."/>
            <person name="Graham I.A."/>
            <person name="Ye K."/>
        </authorList>
    </citation>
    <scope>NUCLEOTIDE SEQUENCE [LARGE SCALE GENOMIC DNA]</scope>
    <source>
        <strain evidence="2">cv. HN1</strain>
        <tissue evidence="1">Leaves</tissue>
    </source>
</reference>
<protein>
    <recommendedName>
        <fullName evidence="3">Transposase MuDR plant domain-containing protein</fullName>
    </recommendedName>
</protein>
<dbReference type="EMBL" id="CM010719">
    <property type="protein sequence ID" value="RZC61426.1"/>
    <property type="molecule type" value="Genomic_DNA"/>
</dbReference>
<evidence type="ECO:0000313" key="2">
    <source>
        <dbReference type="Proteomes" id="UP000316621"/>
    </source>
</evidence>
<dbReference type="Proteomes" id="UP000316621">
    <property type="component" value="Chromosome 5"/>
</dbReference>
<dbReference type="AlphaFoldDB" id="A0A4Y7JLH5"/>
<evidence type="ECO:0000313" key="1">
    <source>
        <dbReference type="EMBL" id="RZC61426.1"/>
    </source>
</evidence>
<keyword evidence="2" id="KW-1185">Reference proteome</keyword>
<accession>A0A4Y7JLH5</accession>
<organism evidence="1 2">
    <name type="scientific">Papaver somniferum</name>
    <name type="common">Opium poppy</name>
    <dbReference type="NCBI Taxonomy" id="3469"/>
    <lineage>
        <taxon>Eukaryota</taxon>
        <taxon>Viridiplantae</taxon>
        <taxon>Streptophyta</taxon>
        <taxon>Embryophyta</taxon>
        <taxon>Tracheophyta</taxon>
        <taxon>Spermatophyta</taxon>
        <taxon>Magnoliopsida</taxon>
        <taxon>Ranunculales</taxon>
        <taxon>Papaveraceae</taxon>
        <taxon>Papaveroideae</taxon>
        <taxon>Papaver</taxon>
    </lineage>
</organism>
<proteinExistence type="predicted"/>
<sequence length="64" mass="7334">MVVTHNKRSRFTAKCAVKECGWKFHTASIDDRNEMFQVRAYNPEHTCGAGGRNLNKKILNQLLV</sequence>
<gene>
    <name evidence="1" type="ORF">C5167_023191</name>
</gene>
<dbReference type="Gramene" id="RZC61426">
    <property type="protein sequence ID" value="RZC61426"/>
    <property type="gene ID" value="C5167_023191"/>
</dbReference>